<feature type="compositionally biased region" description="Basic and acidic residues" evidence="1">
    <location>
        <begin position="1"/>
        <end position="10"/>
    </location>
</feature>
<feature type="region of interest" description="Disordered" evidence="1">
    <location>
        <begin position="292"/>
        <end position="312"/>
    </location>
</feature>
<dbReference type="InterPro" id="IPR036915">
    <property type="entry name" value="Cyclin-like_sf"/>
</dbReference>
<evidence type="ECO:0000256" key="1">
    <source>
        <dbReference type="SAM" id="MobiDB-lite"/>
    </source>
</evidence>
<dbReference type="InterPro" id="IPR006671">
    <property type="entry name" value="Cyclin_N"/>
</dbReference>
<comment type="caution">
    <text evidence="3">The sequence shown here is derived from an EMBL/GenBank/DDBJ whole genome shotgun (WGS) entry which is preliminary data.</text>
</comment>
<dbReference type="EMBL" id="JALLAZ020001148">
    <property type="protein sequence ID" value="KAL3779745.1"/>
    <property type="molecule type" value="Genomic_DNA"/>
</dbReference>
<organism evidence="3 4">
    <name type="scientific">Stephanodiscus triporus</name>
    <dbReference type="NCBI Taxonomy" id="2934178"/>
    <lineage>
        <taxon>Eukaryota</taxon>
        <taxon>Sar</taxon>
        <taxon>Stramenopiles</taxon>
        <taxon>Ochrophyta</taxon>
        <taxon>Bacillariophyta</taxon>
        <taxon>Coscinodiscophyceae</taxon>
        <taxon>Thalassiosirophycidae</taxon>
        <taxon>Stephanodiscales</taxon>
        <taxon>Stephanodiscaceae</taxon>
        <taxon>Stephanodiscus</taxon>
    </lineage>
</organism>
<feature type="compositionally biased region" description="Pro residues" evidence="1">
    <location>
        <begin position="42"/>
        <end position="55"/>
    </location>
</feature>
<evidence type="ECO:0000313" key="3">
    <source>
        <dbReference type="EMBL" id="KAL3779745.1"/>
    </source>
</evidence>
<evidence type="ECO:0000313" key="4">
    <source>
        <dbReference type="Proteomes" id="UP001530315"/>
    </source>
</evidence>
<name>A0ABD3NZW4_9STRA</name>
<dbReference type="Gene3D" id="1.10.472.10">
    <property type="entry name" value="Cyclin-like"/>
    <property type="match status" value="2"/>
</dbReference>
<feature type="domain" description="Cyclin N-terminal" evidence="2">
    <location>
        <begin position="116"/>
        <end position="197"/>
    </location>
</feature>
<feature type="region of interest" description="Disordered" evidence="1">
    <location>
        <begin position="1"/>
        <end position="20"/>
    </location>
</feature>
<keyword evidence="4" id="KW-1185">Reference proteome</keyword>
<sequence length="440" mass="47178">MSLHDARDSEGGSSGTLYCSSLTLPVTPDSVVGADIVASPLSPSPSPLSPSPSPSSPSAAMASSTTSHSPRHLERDALSTQRLLDTLATEDDPRYRIAPDYLHSSALIPPSSIRRSGDQGVSERCRRRTCEWMYDICDYFGLNREVVGIGLFYVDRYFTITFGGGEDADIGGGRAPVTRKKFQLVALTGLYVAVKLHGESREAHPNRGRGRSSGSPGTGGVGVGAGVQQPASWSRLNFSLAVCASISRNQFAPREIEECERDLLATLNWHLNPVVSSGLIIDLLLAYLPSSSSSSSTSSSSSPFLRPSEVDGGPSACDGPSLYVHDCAKYLAELSVSVPALSLVYRPSVVAYASILCALDGLRSATTKSVDDRPLSPWTHGRQEFEGRVRRASMAHFDNERENVKGATRILRAICPNLGELFHLPTSKVEPMSPISIKLL</sequence>
<feature type="compositionally biased region" description="Low complexity" evidence="1">
    <location>
        <begin position="292"/>
        <end position="302"/>
    </location>
</feature>
<dbReference type="AlphaFoldDB" id="A0ABD3NZW4"/>
<dbReference type="CDD" id="cd00043">
    <property type="entry name" value="CYCLIN_SF"/>
    <property type="match status" value="1"/>
</dbReference>
<proteinExistence type="predicted"/>
<dbReference type="InterPro" id="IPR039361">
    <property type="entry name" value="Cyclin"/>
</dbReference>
<protein>
    <recommendedName>
        <fullName evidence="2">Cyclin N-terminal domain-containing protein</fullName>
    </recommendedName>
</protein>
<accession>A0ABD3NZW4</accession>
<reference evidence="3 4" key="1">
    <citation type="submission" date="2024-10" db="EMBL/GenBank/DDBJ databases">
        <title>Updated reference genomes for cyclostephanoid diatoms.</title>
        <authorList>
            <person name="Roberts W.R."/>
            <person name="Alverson A.J."/>
        </authorList>
    </citation>
    <scope>NUCLEOTIDE SEQUENCE [LARGE SCALE GENOMIC DNA]</scope>
    <source>
        <strain evidence="3 4">AJA276-08</strain>
    </source>
</reference>
<dbReference type="SUPFAM" id="SSF47954">
    <property type="entry name" value="Cyclin-like"/>
    <property type="match status" value="2"/>
</dbReference>
<feature type="compositionally biased region" description="Low complexity" evidence="1">
    <location>
        <begin position="56"/>
        <end position="68"/>
    </location>
</feature>
<dbReference type="PANTHER" id="PTHR10177">
    <property type="entry name" value="CYCLINS"/>
    <property type="match status" value="1"/>
</dbReference>
<dbReference type="Pfam" id="PF00134">
    <property type="entry name" value="Cyclin_N"/>
    <property type="match status" value="1"/>
</dbReference>
<feature type="region of interest" description="Disordered" evidence="1">
    <location>
        <begin position="36"/>
        <end position="79"/>
    </location>
</feature>
<evidence type="ECO:0000259" key="2">
    <source>
        <dbReference type="Pfam" id="PF00134"/>
    </source>
</evidence>
<gene>
    <name evidence="3" type="ORF">ACHAW5_003140</name>
</gene>
<feature type="region of interest" description="Disordered" evidence="1">
    <location>
        <begin position="201"/>
        <end position="224"/>
    </location>
</feature>
<dbReference type="Proteomes" id="UP001530315">
    <property type="component" value="Unassembled WGS sequence"/>
</dbReference>